<keyword evidence="1" id="KW-0732">Signal</keyword>
<dbReference type="Proteomes" id="UP000243588">
    <property type="component" value="Unassembled WGS sequence"/>
</dbReference>
<dbReference type="AlphaFoldDB" id="A0A1G8H105"/>
<feature type="signal peptide" evidence="1">
    <location>
        <begin position="1"/>
        <end position="27"/>
    </location>
</feature>
<sequence length="341" mass="37925">MIQKTCRISLISSLFLASILGSSCSSSDDNSTIIDNNETITSSYSDITKVFDYKPAYGQFTNKLPLYEVGDTQEAMNKKALKAISGKKPTMITLGGFGGYVVVGFDKTIENVPGKRDFRVLGNAFWAESNPNSTASNRGGSCEPGVIMVAYDKNKNGLPDEDEWYEIAGSEHNNSKTIKNYEITFYRPEANKEPIKDPALTWATDLEYMKWEDNQGHKGFKPKNSFHNQSYFPEWIKEDKVTFKGTLLPNNAIDESGKGNYWVLYSFQFGYADNAPNNDDESAIDISWAIDKNGNKANLPGVDFIKIYTGLNQEAGWLGETSTEVSGIIDLHKANISIPTR</sequence>
<evidence type="ECO:0008006" key="4">
    <source>
        <dbReference type="Google" id="ProtNLM"/>
    </source>
</evidence>
<gene>
    <name evidence="2" type="ORF">SAMN05421818_13719</name>
</gene>
<dbReference type="EMBL" id="FNDQ01000037">
    <property type="protein sequence ID" value="SDI00296.1"/>
    <property type="molecule type" value="Genomic_DNA"/>
</dbReference>
<dbReference type="RefSeq" id="WP_090410476.1">
    <property type="nucleotide sequence ID" value="NZ_FNDQ01000037.1"/>
</dbReference>
<evidence type="ECO:0000256" key="1">
    <source>
        <dbReference type="SAM" id="SignalP"/>
    </source>
</evidence>
<evidence type="ECO:0000313" key="3">
    <source>
        <dbReference type="Proteomes" id="UP000243588"/>
    </source>
</evidence>
<protein>
    <recommendedName>
        <fullName evidence="4">PKD domain-containing protein</fullName>
    </recommendedName>
</protein>
<organism evidence="2 3">
    <name type="scientific">Myroides phaeus</name>
    <dbReference type="NCBI Taxonomy" id="702745"/>
    <lineage>
        <taxon>Bacteria</taxon>
        <taxon>Pseudomonadati</taxon>
        <taxon>Bacteroidota</taxon>
        <taxon>Flavobacteriia</taxon>
        <taxon>Flavobacteriales</taxon>
        <taxon>Flavobacteriaceae</taxon>
        <taxon>Myroides</taxon>
    </lineage>
</organism>
<dbReference type="STRING" id="702745.SAMN05421818_13719"/>
<reference evidence="3" key="1">
    <citation type="submission" date="2016-10" db="EMBL/GenBank/DDBJ databases">
        <authorList>
            <person name="Varghese N."/>
            <person name="Submissions S."/>
        </authorList>
    </citation>
    <scope>NUCLEOTIDE SEQUENCE [LARGE SCALE GENOMIC DNA]</scope>
    <source>
        <strain evidence="3">DSM 23313</strain>
    </source>
</reference>
<evidence type="ECO:0000313" key="2">
    <source>
        <dbReference type="EMBL" id="SDI00296.1"/>
    </source>
</evidence>
<feature type="chain" id="PRO_5017338899" description="PKD domain-containing protein" evidence="1">
    <location>
        <begin position="28"/>
        <end position="341"/>
    </location>
</feature>
<accession>A0A1G8H105</accession>
<name>A0A1G8H105_9FLAO</name>
<proteinExistence type="predicted"/>
<keyword evidence="3" id="KW-1185">Reference proteome</keyword>
<dbReference type="PROSITE" id="PS51257">
    <property type="entry name" value="PROKAR_LIPOPROTEIN"/>
    <property type="match status" value="1"/>
</dbReference>